<evidence type="ECO:0000313" key="2">
    <source>
        <dbReference type="Proteomes" id="UP000257109"/>
    </source>
</evidence>
<dbReference type="Proteomes" id="UP000257109">
    <property type="component" value="Unassembled WGS sequence"/>
</dbReference>
<reference evidence="1" key="1">
    <citation type="submission" date="2018-05" db="EMBL/GenBank/DDBJ databases">
        <title>Draft genome of Mucuna pruriens seed.</title>
        <authorList>
            <person name="Nnadi N.E."/>
            <person name="Vos R."/>
            <person name="Hasami M.H."/>
            <person name="Devisetty U.K."/>
            <person name="Aguiy J.C."/>
        </authorList>
    </citation>
    <scope>NUCLEOTIDE SEQUENCE [LARGE SCALE GENOMIC DNA]</scope>
    <source>
        <strain evidence="1">JCA_2017</strain>
    </source>
</reference>
<name>A0A371HN86_MUCPR</name>
<dbReference type="EMBL" id="QJKJ01002109">
    <property type="protein sequence ID" value="RDY04273.1"/>
    <property type="molecule type" value="Genomic_DNA"/>
</dbReference>
<dbReference type="AlphaFoldDB" id="A0A371HN86"/>
<organism evidence="1 2">
    <name type="scientific">Mucuna pruriens</name>
    <name type="common">Velvet bean</name>
    <name type="synonym">Dolichos pruriens</name>
    <dbReference type="NCBI Taxonomy" id="157652"/>
    <lineage>
        <taxon>Eukaryota</taxon>
        <taxon>Viridiplantae</taxon>
        <taxon>Streptophyta</taxon>
        <taxon>Embryophyta</taxon>
        <taxon>Tracheophyta</taxon>
        <taxon>Spermatophyta</taxon>
        <taxon>Magnoliopsida</taxon>
        <taxon>eudicotyledons</taxon>
        <taxon>Gunneridae</taxon>
        <taxon>Pentapetalae</taxon>
        <taxon>rosids</taxon>
        <taxon>fabids</taxon>
        <taxon>Fabales</taxon>
        <taxon>Fabaceae</taxon>
        <taxon>Papilionoideae</taxon>
        <taxon>50 kb inversion clade</taxon>
        <taxon>NPAAA clade</taxon>
        <taxon>indigoferoid/millettioid clade</taxon>
        <taxon>Phaseoleae</taxon>
        <taxon>Mucuna</taxon>
    </lineage>
</organism>
<protein>
    <submittedName>
        <fullName evidence="1">Uncharacterized protein</fullName>
    </submittedName>
</protein>
<accession>A0A371HN86</accession>
<evidence type="ECO:0000313" key="1">
    <source>
        <dbReference type="EMBL" id="RDY04273.1"/>
    </source>
</evidence>
<proteinExistence type="predicted"/>
<keyword evidence="2" id="KW-1185">Reference proteome</keyword>
<feature type="non-terminal residue" evidence="1">
    <location>
        <position position="1"/>
    </location>
</feature>
<comment type="caution">
    <text evidence="1">The sequence shown here is derived from an EMBL/GenBank/DDBJ whole genome shotgun (WGS) entry which is preliminary data.</text>
</comment>
<gene>
    <name evidence="1" type="ORF">CR513_12043</name>
</gene>
<sequence>MEYKRTKLWYNFLVARHAKLLLLDADSEIEQEYSARQILEIDWPNPQDYHLHANSIFTSSNFSIHQSNEGPQLLLFHVLETWIPSWIHDVGDLFMHFGNLSFNRVLSILEKVLNMKSLVRPLIIL</sequence>